<name>A0A7K0C1H4_9ACTN</name>
<feature type="signal peptide" evidence="1">
    <location>
        <begin position="1"/>
        <end position="24"/>
    </location>
</feature>
<evidence type="ECO:0000313" key="3">
    <source>
        <dbReference type="Proteomes" id="UP000487268"/>
    </source>
</evidence>
<protein>
    <submittedName>
        <fullName evidence="2">Uncharacterized protein</fullName>
    </submittedName>
</protein>
<keyword evidence="1" id="KW-0732">Signal</keyword>
<sequence>MRLATPVFASALLLTAAVAAPAEAATTGFTSAPAPFFWPRSGLEAVSASGPADVWASGYQGYQGIDWSIPGFGAGTVHVLPPKAAVSRWDGRSWKNYDLPDFGGDGVVSDIAAGSPSNVWAVGRLRPNSSNDSAAYLAHFDGTAWKKVTMPETCLPTTPVADPAGDGLWVGCWQQTYRYQDGKWTQHDAGAPPDRCCIGVHEISVAPDRSAWAGTTWGLRRWTGSAWAKVEEVEKGVIVEQVLAIAADDVYIAGSKYTDASGQNPMFRHWDGRTWQDLKAEGGYGKLLHSSDGAVWKFIPNRWGGLYRLDGDSWTQVTVPVPSDGYLTDVASVPGSPVLWAVGKTKNVPVVARNG</sequence>
<dbReference type="EMBL" id="WEGH01000003">
    <property type="protein sequence ID" value="MQY07297.1"/>
    <property type="molecule type" value="Genomic_DNA"/>
</dbReference>
<comment type="caution">
    <text evidence="2">The sequence shown here is derived from an EMBL/GenBank/DDBJ whole genome shotgun (WGS) entry which is preliminary data.</text>
</comment>
<dbReference type="OrthoDB" id="5177340at2"/>
<gene>
    <name evidence="2" type="ORF">ACRB68_53970</name>
</gene>
<evidence type="ECO:0000313" key="2">
    <source>
        <dbReference type="EMBL" id="MQY07297.1"/>
    </source>
</evidence>
<feature type="chain" id="PRO_5029804587" evidence="1">
    <location>
        <begin position="25"/>
        <end position="355"/>
    </location>
</feature>
<evidence type="ECO:0000256" key="1">
    <source>
        <dbReference type="SAM" id="SignalP"/>
    </source>
</evidence>
<dbReference type="Proteomes" id="UP000487268">
    <property type="component" value="Unassembled WGS sequence"/>
</dbReference>
<proteinExistence type="predicted"/>
<dbReference type="RefSeq" id="WP_153537010.1">
    <property type="nucleotide sequence ID" value="NZ_WEGH01000003.1"/>
</dbReference>
<accession>A0A7K0C1H4</accession>
<keyword evidence="3" id="KW-1185">Reference proteome</keyword>
<dbReference type="AlphaFoldDB" id="A0A7K0C1H4"/>
<organism evidence="2 3">
    <name type="scientific">Actinomadura macrotermitis</name>
    <dbReference type="NCBI Taxonomy" id="2585200"/>
    <lineage>
        <taxon>Bacteria</taxon>
        <taxon>Bacillati</taxon>
        <taxon>Actinomycetota</taxon>
        <taxon>Actinomycetes</taxon>
        <taxon>Streptosporangiales</taxon>
        <taxon>Thermomonosporaceae</taxon>
        <taxon>Actinomadura</taxon>
    </lineage>
</organism>
<reference evidence="2 3" key="1">
    <citation type="submission" date="2019-10" db="EMBL/GenBank/DDBJ databases">
        <title>Actinomadura rubteroloni sp. nov. and Actinomadura macrotermitis sp. nov., isolated from the gut of fungus growing-termite Macrotermes natalensis.</title>
        <authorList>
            <person name="Benndorf R."/>
            <person name="Martin K."/>
            <person name="Kuefner M."/>
            <person name="De Beer W."/>
            <person name="Kaster A.-K."/>
            <person name="Vollmers J."/>
            <person name="Poulsen M."/>
            <person name="Beemelmanns C."/>
        </authorList>
    </citation>
    <scope>NUCLEOTIDE SEQUENCE [LARGE SCALE GENOMIC DNA]</scope>
    <source>
        <strain evidence="2 3">RB68</strain>
    </source>
</reference>